<comment type="caution">
    <text evidence="2">The sequence shown here is derived from an EMBL/GenBank/DDBJ whole genome shotgun (WGS) entry which is preliminary data.</text>
</comment>
<dbReference type="PANTHER" id="PTHR30008:SF0">
    <property type="entry name" value="EXODEOXYRIBONUCLEASE 7 LARGE SUBUNIT"/>
    <property type="match status" value="1"/>
</dbReference>
<evidence type="ECO:0000313" key="2">
    <source>
        <dbReference type="EMBL" id="MBW7459440.1"/>
    </source>
</evidence>
<protein>
    <submittedName>
        <fullName evidence="2">Exodeoxyribonuclease VII large subunit</fullName>
    </submittedName>
</protein>
<dbReference type="PANTHER" id="PTHR30008">
    <property type="entry name" value="EXODEOXYRIBONUCLEASE 7 LARGE SUBUNIT"/>
    <property type="match status" value="1"/>
</dbReference>
<gene>
    <name evidence="2" type="ORF">K0U00_35830</name>
</gene>
<name>A0ABS7CFF9_9BACL</name>
<sequence>PTPTAAAELAVANVMELQGQLNQLRGRLDHALRGTMTSRKERLLRIRRSPLFVNPRKYLLQQAERLDRLKDKLEHRTLRQTQRRREKLMRLGSALAGAHPGEKAAYARARLRGTSQRLESTMISTIKTHRMHLTAAIRQLDALSPLKVMSRGYSLVYDEQEKTLIKSITNVQLGDMVKVKLSDGQLECQVWGMKGEA</sequence>
<organism evidence="2 3">
    <name type="scientific">Paenibacillus sepulcri</name>
    <dbReference type="NCBI Taxonomy" id="359917"/>
    <lineage>
        <taxon>Bacteria</taxon>
        <taxon>Bacillati</taxon>
        <taxon>Bacillota</taxon>
        <taxon>Bacilli</taxon>
        <taxon>Bacillales</taxon>
        <taxon>Paenibacillaceae</taxon>
        <taxon>Paenibacillus</taxon>
    </lineage>
</organism>
<dbReference type="EMBL" id="JAHZIK010001646">
    <property type="protein sequence ID" value="MBW7459440.1"/>
    <property type="molecule type" value="Genomic_DNA"/>
</dbReference>
<reference evidence="2 3" key="1">
    <citation type="submission" date="2021-07" db="EMBL/GenBank/DDBJ databases">
        <title>Paenibacillus radiodurans sp. nov., isolated from the southeastern edge of Tengger Desert.</title>
        <authorList>
            <person name="Zhang G."/>
        </authorList>
    </citation>
    <scope>NUCLEOTIDE SEQUENCE [LARGE SCALE GENOMIC DNA]</scope>
    <source>
        <strain evidence="2 3">CCM 7311</strain>
    </source>
</reference>
<accession>A0ABS7CFF9</accession>
<feature type="domain" description="Exonuclease VII large subunit C-terminal" evidence="1">
    <location>
        <begin position="1"/>
        <end position="189"/>
    </location>
</feature>
<dbReference type="Pfam" id="PF02601">
    <property type="entry name" value="Exonuc_VII_L"/>
    <property type="match status" value="1"/>
</dbReference>
<dbReference type="Proteomes" id="UP001519887">
    <property type="component" value="Unassembled WGS sequence"/>
</dbReference>
<proteinExistence type="predicted"/>
<feature type="non-terminal residue" evidence="2">
    <location>
        <position position="1"/>
    </location>
</feature>
<evidence type="ECO:0000259" key="1">
    <source>
        <dbReference type="Pfam" id="PF02601"/>
    </source>
</evidence>
<keyword evidence="3" id="KW-1185">Reference proteome</keyword>
<dbReference type="InterPro" id="IPR003753">
    <property type="entry name" value="Exonuc_VII_L"/>
</dbReference>
<dbReference type="InterPro" id="IPR020579">
    <property type="entry name" value="Exonuc_VII_lsu_C"/>
</dbReference>
<evidence type="ECO:0000313" key="3">
    <source>
        <dbReference type="Proteomes" id="UP001519887"/>
    </source>
</evidence>